<comment type="caution">
    <text evidence="1">The sequence shown here is derived from an EMBL/GenBank/DDBJ whole genome shotgun (WGS) entry which is preliminary data.</text>
</comment>
<dbReference type="AlphaFoldDB" id="A0ABC8R8D5"/>
<proteinExistence type="predicted"/>
<gene>
    <name evidence="1" type="ORF">ILEXP_LOCUS8559</name>
</gene>
<feature type="non-terminal residue" evidence="1">
    <location>
        <position position="1"/>
    </location>
</feature>
<sequence length="62" mass="6920">LGNLRPFSVIVRNESEWVGSMGEGESGVKQRGSREGRSVKKIWKEEEEDEKGEKGVIAGRCK</sequence>
<reference evidence="1 2" key="1">
    <citation type="submission" date="2024-02" db="EMBL/GenBank/DDBJ databases">
        <authorList>
            <person name="Vignale AGUSTIN F."/>
            <person name="Sosa J E."/>
            <person name="Modenutti C."/>
        </authorList>
    </citation>
    <scope>NUCLEOTIDE SEQUENCE [LARGE SCALE GENOMIC DNA]</scope>
</reference>
<organism evidence="1 2">
    <name type="scientific">Ilex paraguariensis</name>
    <name type="common">yerba mate</name>
    <dbReference type="NCBI Taxonomy" id="185542"/>
    <lineage>
        <taxon>Eukaryota</taxon>
        <taxon>Viridiplantae</taxon>
        <taxon>Streptophyta</taxon>
        <taxon>Embryophyta</taxon>
        <taxon>Tracheophyta</taxon>
        <taxon>Spermatophyta</taxon>
        <taxon>Magnoliopsida</taxon>
        <taxon>eudicotyledons</taxon>
        <taxon>Gunneridae</taxon>
        <taxon>Pentapetalae</taxon>
        <taxon>asterids</taxon>
        <taxon>campanulids</taxon>
        <taxon>Aquifoliales</taxon>
        <taxon>Aquifoliaceae</taxon>
        <taxon>Ilex</taxon>
    </lineage>
</organism>
<dbReference type="Proteomes" id="UP001642360">
    <property type="component" value="Unassembled WGS sequence"/>
</dbReference>
<dbReference type="EMBL" id="CAUOFW020001092">
    <property type="protein sequence ID" value="CAK9141038.1"/>
    <property type="molecule type" value="Genomic_DNA"/>
</dbReference>
<keyword evidence="2" id="KW-1185">Reference proteome</keyword>
<name>A0ABC8R8D5_9AQUA</name>
<protein>
    <submittedName>
        <fullName evidence="1">Uncharacterized protein</fullName>
    </submittedName>
</protein>
<evidence type="ECO:0000313" key="1">
    <source>
        <dbReference type="EMBL" id="CAK9141038.1"/>
    </source>
</evidence>
<accession>A0ABC8R8D5</accession>
<evidence type="ECO:0000313" key="2">
    <source>
        <dbReference type="Proteomes" id="UP001642360"/>
    </source>
</evidence>